<feature type="non-terminal residue" evidence="1">
    <location>
        <position position="91"/>
    </location>
</feature>
<evidence type="ECO:0000313" key="2">
    <source>
        <dbReference type="Proteomes" id="UP000789366"/>
    </source>
</evidence>
<dbReference type="EMBL" id="CAJVPW010051664">
    <property type="protein sequence ID" value="CAG8766912.1"/>
    <property type="molecule type" value="Genomic_DNA"/>
</dbReference>
<feature type="non-terminal residue" evidence="1">
    <location>
        <position position="1"/>
    </location>
</feature>
<sequence length="91" mass="10212">SKYQSKISNDSVNNKLVLPDDSMLGSGMYSKANYNENDNENDNVISEENIEADNEDKKVKDEAINKEVDNGVIIEKDSEIIDQTHFSLIST</sequence>
<proteinExistence type="predicted"/>
<organism evidence="1 2">
    <name type="scientific">Cetraspora pellucida</name>
    <dbReference type="NCBI Taxonomy" id="1433469"/>
    <lineage>
        <taxon>Eukaryota</taxon>
        <taxon>Fungi</taxon>
        <taxon>Fungi incertae sedis</taxon>
        <taxon>Mucoromycota</taxon>
        <taxon>Glomeromycotina</taxon>
        <taxon>Glomeromycetes</taxon>
        <taxon>Diversisporales</taxon>
        <taxon>Gigasporaceae</taxon>
        <taxon>Cetraspora</taxon>
    </lineage>
</organism>
<reference evidence="1" key="1">
    <citation type="submission" date="2021-06" db="EMBL/GenBank/DDBJ databases">
        <authorList>
            <person name="Kallberg Y."/>
            <person name="Tangrot J."/>
            <person name="Rosling A."/>
        </authorList>
    </citation>
    <scope>NUCLEOTIDE SEQUENCE</scope>
    <source>
        <strain evidence="1">28 12/20/2015</strain>
    </source>
</reference>
<name>A0ACA9QWD6_9GLOM</name>
<keyword evidence="2" id="KW-1185">Reference proteome</keyword>
<accession>A0ACA9QWD6</accession>
<evidence type="ECO:0000313" key="1">
    <source>
        <dbReference type="EMBL" id="CAG8766912.1"/>
    </source>
</evidence>
<gene>
    <name evidence="1" type="ORF">SPELUC_LOCUS15524</name>
</gene>
<dbReference type="Proteomes" id="UP000789366">
    <property type="component" value="Unassembled WGS sequence"/>
</dbReference>
<comment type="caution">
    <text evidence="1">The sequence shown here is derived from an EMBL/GenBank/DDBJ whole genome shotgun (WGS) entry which is preliminary data.</text>
</comment>
<protein>
    <submittedName>
        <fullName evidence="1">1404_t:CDS:1</fullName>
    </submittedName>
</protein>